<dbReference type="OrthoDB" id="263560at2759"/>
<comment type="similarity">
    <text evidence="2">Belongs to the TSR2 family.</text>
</comment>
<evidence type="ECO:0000256" key="3">
    <source>
        <dbReference type="ARBA" id="ARBA00017551"/>
    </source>
</evidence>
<dbReference type="KEGG" id="nlo:107221683"/>
<evidence type="ECO:0000256" key="1">
    <source>
        <dbReference type="ARBA" id="ARBA00002210"/>
    </source>
</evidence>
<dbReference type="Pfam" id="PF10273">
    <property type="entry name" value="WGG"/>
    <property type="match status" value="1"/>
</dbReference>
<reference evidence="7" key="1">
    <citation type="submission" date="2025-08" db="UniProtKB">
        <authorList>
            <consortium name="RefSeq"/>
        </authorList>
    </citation>
    <scope>IDENTIFICATION</scope>
    <source>
        <tissue evidence="7">Thorax and Abdomen</tissue>
    </source>
</reference>
<dbReference type="AlphaFoldDB" id="A0A6J0BNP7"/>
<gene>
    <name evidence="7" type="primary">LOC107221683</name>
</gene>
<protein>
    <recommendedName>
        <fullName evidence="3">Pre-rRNA-processing protein TSR2 homolog</fullName>
    </recommendedName>
</protein>
<feature type="compositionally biased region" description="Basic and acidic residues" evidence="5">
    <location>
        <begin position="142"/>
        <end position="155"/>
    </location>
</feature>
<keyword evidence="4" id="KW-0698">rRNA processing</keyword>
<feature type="region of interest" description="Disordered" evidence="5">
    <location>
        <begin position="142"/>
        <end position="172"/>
    </location>
</feature>
<organism evidence="7">
    <name type="scientific">Neodiprion lecontei</name>
    <name type="common">Redheaded pine sawfly</name>
    <dbReference type="NCBI Taxonomy" id="441921"/>
    <lineage>
        <taxon>Eukaryota</taxon>
        <taxon>Metazoa</taxon>
        <taxon>Ecdysozoa</taxon>
        <taxon>Arthropoda</taxon>
        <taxon>Hexapoda</taxon>
        <taxon>Insecta</taxon>
        <taxon>Pterygota</taxon>
        <taxon>Neoptera</taxon>
        <taxon>Endopterygota</taxon>
        <taxon>Hymenoptera</taxon>
        <taxon>Tenthredinoidea</taxon>
        <taxon>Diprionidae</taxon>
        <taxon>Diprioninae</taxon>
        <taxon>Neodiprion</taxon>
    </lineage>
</organism>
<dbReference type="GeneID" id="107221683"/>
<evidence type="ECO:0000313" key="6">
    <source>
        <dbReference type="Proteomes" id="UP000829291"/>
    </source>
</evidence>
<dbReference type="FunCoup" id="A0A6J0BNP7">
    <property type="interactions" value="1238"/>
</dbReference>
<evidence type="ECO:0000313" key="7">
    <source>
        <dbReference type="RefSeq" id="XP_015516249.1"/>
    </source>
</evidence>
<dbReference type="Proteomes" id="UP000829291">
    <property type="component" value="Chromosome 5"/>
</dbReference>
<sequence>MPVSRDMASTKDFFLTISERVLSNWTALNLAVEHGMGSRDRAEDFPAYITEVLYMNEGLDTDDIAAEIEEYMDEAFQTELQDDSAADVAKVLLRFHKYCMDGDEATAVTEMAKLPPLQPWIMGRKPAKETLAQPKLLEGVRDEMKNDEAVEKMDAEENEDNGWTEVKTRRQK</sequence>
<comment type="function">
    <text evidence="1">May be involved in 20S pre-rRNA processing.</text>
</comment>
<dbReference type="PANTHER" id="PTHR21250">
    <property type="entry name" value="PRE-RRNA-PROCESSING PROTEIN TSR2 HOMOLOG"/>
    <property type="match status" value="1"/>
</dbReference>
<accession>A0A6J0BNP7</accession>
<evidence type="ECO:0000256" key="5">
    <source>
        <dbReference type="SAM" id="MobiDB-lite"/>
    </source>
</evidence>
<dbReference type="InterPro" id="IPR019398">
    <property type="entry name" value="Pre-rRNA_process_TSR2"/>
</dbReference>
<proteinExistence type="inferred from homology"/>
<dbReference type="GO" id="GO:0006364">
    <property type="term" value="P:rRNA processing"/>
    <property type="evidence" value="ECO:0007669"/>
    <property type="project" value="UniProtKB-KW"/>
</dbReference>
<name>A0A6J0BNP7_NEOLC</name>
<dbReference type="RefSeq" id="XP_015516249.1">
    <property type="nucleotide sequence ID" value="XM_015660763.2"/>
</dbReference>
<dbReference type="InParanoid" id="A0A6J0BNP7"/>
<evidence type="ECO:0000256" key="4">
    <source>
        <dbReference type="ARBA" id="ARBA00022552"/>
    </source>
</evidence>
<keyword evidence="6" id="KW-1185">Reference proteome</keyword>
<evidence type="ECO:0000256" key="2">
    <source>
        <dbReference type="ARBA" id="ARBA00006524"/>
    </source>
</evidence>